<accession>A0ABV9NJD0</accession>
<reference evidence="3" key="1">
    <citation type="journal article" date="2019" name="Int. J. Syst. Evol. Microbiol.">
        <title>The Global Catalogue of Microorganisms (GCM) 10K type strain sequencing project: providing services to taxonomists for standard genome sequencing and annotation.</title>
        <authorList>
            <consortium name="The Broad Institute Genomics Platform"/>
            <consortium name="The Broad Institute Genome Sequencing Center for Infectious Disease"/>
            <person name="Wu L."/>
            <person name="Ma J."/>
        </authorList>
    </citation>
    <scope>NUCLEOTIDE SEQUENCE [LARGE SCALE GENOMIC DNA]</scope>
    <source>
        <strain evidence="3">CGMCC 1.13574</strain>
    </source>
</reference>
<keyword evidence="3" id="KW-1185">Reference proteome</keyword>
<name>A0ABV9NJD0_9GAMM</name>
<dbReference type="EMBL" id="JBHSGG010000014">
    <property type="protein sequence ID" value="MFC4727569.1"/>
    <property type="molecule type" value="Genomic_DNA"/>
</dbReference>
<sequence length="53" mass="6055">MRVLGGSERIESGWWDGQAVRRDYVAAELETGQRAWLFREAGGEGWMVHGWFG</sequence>
<evidence type="ECO:0008006" key="4">
    <source>
        <dbReference type="Google" id="ProtNLM"/>
    </source>
</evidence>
<proteinExistence type="predicted"/>
<dbReference type="PANTHER" id="PTHR35369">
    <property type="entry name" value="BLR3025 PROTEIN-RELATED"/>
    <property type="match status" value="1"/>
</dbReference>
<dbReference type="PANTHER" id="PTHR35369:SF2">
    <property type="entry name" value="BLR3025 PROTEIN"/>
    <property type="match status" value="1"/>
</dbReference>
<dbReference type="RefSeq" id="WP_377003577.1">
    <property type="nucleotide sequence ID" value="NZ_JBHSGG010000014.1"/>
</dbReference>
<evidence type="ECO:0000256" key="1">
    <source>
        <dbReference type="ARBA" id="ARBA00022763"/>
    </source>
</evidence>
<gene>
    <name evidence="2" type="ORF">ACFO3Q_05230</name>
</gene>
<dbReference type="InterPro" id="IPR050356">
    <property type="entry name" value="SulA_CellDiv_inhibitor"/>
</dbReference>
<dbReference type="Proteomes" id="UP001595892">
    <property type="component" value="Unassembled WGS sequence"/>
</dbReference>
<organism evidence="2 3">
    <name type="scientific">Coralloluteibacterium thermophilum</name>
    <dbReference type="NCBI Taxonomy" id="2707049"/>
    <lineage>
        <taxon>Bacteria</taxon>
        <taxon>Pseudomonadati</taxon>
        <taxon>Pseudomonadota</taxon>
        <taxon>Gammaproteobacteria</taxon>
        <taxon>Lysobacterales</taxon>
        <taxon>Lysobacteraceae</taxon>
        <taxon>Coralloluteibacterium</taxon>
    </lineage>
</organism>
<evidence type="ECO:0000313" key="2">
    <source>
        <dbReference type="EMBL" id="MFC4727569.1"/>
    </source>
</evidence>
<protein>
    <recommendedName>
        <fullName evidence="4">DNA polymerase Y family protein</fullName>
    </recommendedName>
</protein>
<keyword evidence="1" id="KW-0227">DNA damage</keyword>
<evidence type="ECO:0000313" key="3">
    <source>
        <dbReference type="Proteomes" id="UP001595892"/>
    </source>
</evidence>
<comment type="caution">
    <text evidence="2">The sequence shown here is derived from an EMBL/GenBank/DDBJ whole genome shotgun (WGS) entry which is preliminary data.</text>
</comment>